<comment type="caution">
    <text evidence="1">The sequence shown here is derived from an EMBL/GenBank/DDBJ whole genome shotgun (WGS) entry which is preliminary data.</text>
</comment>
<evidence type="ECO:0008006" key="3">
    <source>
        <dbReference type="Google" id="ProtNLM"/>
    </source>
</evidence>
<gene>
    <name evidence="1" type="ORF">EW026_g7943</name>
</gene>
<accession>A0A4S4K7X1</accession>
<reference evidence="1 2" key="1">
    <citation type="submission" date="2019-02" db="EMBL/GenBank/DDBJ databases">
        <title>Genome sequencing of the rare red list fungi Phlebia centrifuga.</title>
        <authorList>
            <person name="Buettner E."/>
            <person name="Kellner H."/>
        </authorList>
    </citation>
    <scope>NUCLEOTIDE SEQUENCE [LARGE SCALE GENOMIC DNA]</scope>
    <source>
        <strain evidence="1 2">DSM 108282</strain>
    </source>
</reference>
<protein>
    <recommendedName>
        <fullName evidence="3">Gag protein</fullName>
    </recommendedName>
</protein>
<proteinExistence type="predicted"/>
<name>A0A4S4K7X1_9APHY</name>
<sequence>MPVAGTSASLVHPSPKNVPLLTPGSISPIVLIDWINACSYYFDERDIKDDKKVQKIAGGLQDPLVRDWFTNNAIRLKSLDWDTFITEFKTEWLENNWAETIRNELLRSCQKDIETFRDWTVSIEKLNAVLRGTADHLSDRALHTQLEIAAYEDLANTLRKHRTDLTKLATYREWKKAVIILDNKRVSNLKRVLRALATQRSTPATVNRPTFNRTSSSNLYVCLHFQTPHGPVFMYYHLATASICYALFKGRKHCF</sequence>
<evidence type="ECO:0000313" key="1">
    <source>
        <dbReference type="EMBL" id="THG93247.1"/>
    </source>
</evidence>
<dbReference type="Proteomes" id="UP000309038">
    <property type="component" value="Unassembled WGS sequence"/>
</dbReference>
<organism evidence="1 2">
    <name type="scientific">Hermanssonia centrifuga</name>
    <dbReference type="NCBI Taxonomy" id="98765"/>
    <lineage>
        <taxon>Eukaryota</taxon>
        <taxon>Fungi</taxon>
        <taxon>Dikarya</taxon>
        <taxon>Basidiomycota</taxon>
        <taxon>Agaricomycotina</taxon>
        <taxon>Agaricomycetes</taxon>
        <taxon>Polyporales</taxon>
        <taxon>Meruliaceae</taxon>
        <taxon>Hermanssonia</taxon>
    </lineage>
</organism>
<keyword evidence="2" id="KW-1185">Reference proteome</keyword>
<dbReference type="EMBL" id="SGPJ01000721">
    <property type="protein sequence ID" value="THG93247.1"/>
    <property type="molecule type" value="Genomic_DNA"/>
</dbReference>
<evidence type="ECO:0000313" key="2">
    <source>
        <dbReference type="Proteomes" id="UP000309038"/>
    </source>
</evidence>
<dbReference type="AlphaFoldDB" id="A0A4S4K7X1"/>